<comment type="similarity">
    <text evidence="9">Belongs to the thiamine-phosphate synthase family.</text>
</comment>
<evidence type="ECO:0000256" key="1">
    <source>
        <dbReference type="ARBA" id="ARBA00005165"/>
    </source>
</evidence>
<evidence type="ECO:0000313" key="12">
    <source>
        <dbReference type="Proteomes" id="UP000637720"/>
    </source>
</evidence>
<comment type="cofactor">
    <cofactor evidence="9">
        <name>Mg(2+)</name>
        <dbReference type="ChEBI" id="CHEBI:18420"/>
    </cofactor>
    <text evidence="9">Binds 1 Mg(2+) ion per subunit.</text>
</comment>
<accession>A0A8J3B7D1</accession>
<dbReference type="PANTHER" id="PTHR20857">
    <property type="entry name" value="THIAMINE-PHOSPHATE PYROPHOSPHORYLASE"/>
    <property type="match status" value="1"/>
</dbReference>
<dbReference type="InterPro" id="IPR036206">
    <property type="entry name" value="ThiamineP_synth_sf"/>
</dbReference>
<dbReference type="GO" id="GO:0009229">
    <property type="term" value="P:thiamine diphosphate biosynthetic process"/>
    <property type="evidence" value="ECO:0007669"/>
    <property type="project" value="UniProtKB-UniRule"/>
</dbReference>
<dbReference type="InterPro" id="IPR022998">
    <property type="entry name" value="ThiamineP_synth_TenI"/>
</dbReference>
<dbReference type="RefSeq" id="WP_188816649.1">
    <property type="nucleotide sequence ID" value="NZ_BMOF01000004.1"/>
</dbReference>
<feature type="domain" description="Thiamine phosphate synthase/TenI" evidence="10">
    <location>
        <begin position="6"/>
        <end position="182"/>
    </location>
</feature>
<evidence type="ECO:0000256" key="7">
    <source>
        <dbReference type="ARBA" id="ARBA00047851"/>
    </source>
</evidence>
<feature type="binding site" evidence="9">
    <location>
        <position position="132"/>
    </location>
    <ligand>
        <name>4-amino-2-methyl-5-(diphosphooxymethyl)pyrimidine</name>
        <dbReference type="ChEBI" id="CHEBI:57841"/>
    </ligand>
</feature>
<name>A0A8J3B7D1_9BACI</name>
<comment type="catalytic activity">
    <reaction evidence="6 9">
        <text>4-methyl-5-(2-phosphooxyethyl)-thiazole + 4-amino-2-methyl-5-(diphosphooxymethyl)pyrimidine + H(+) = thiamine phosphate + diphosphate</text>
        <dbReference type="Rhea" id="RHEA:22328"/>
        <dbReference type="ChEBI" id="CHEBI:15378"/>
        <dbReference type="ChEBI" id="CHEBI:33019"/>
        <dbReference type="ChEBI" id="CHEBI:37575"/>
        <dbReference type="ChEBI" id="CHEBI:57841"/>
        <dbReference type="ChEBI" id="CHEBI:58296"/>
        <dbReference type="EC" id="2.5.1.3"/>
    </reaction>
</comment>
<evidence type="ECO:0000256" key="2">
    <source>
        <dbReference type="ARBA" id="ARBA00022679"/>
    </source>
</evidence>
<comment type="caution">
    <text evidence="9">Lacks conserved residue(s) required for the propagation of feature annotation.</text>
</comment>
<feature type="binding site" evidence="9">
    <location>
        <position position="103"/>
    </location>
    <ligand>
        <name>4-amino-2-methyl-5-(diphosphooxymethyl)pyrimidine</name>
        <dbReference type="ChEBI" id="CHEBI:57841"/>
    </ligand>
</feature>
<dbReference type="Proteomes" id="UP000637720">
    <property type="component" value="Unassembled WGS sequence"/>
</dbReference>
<dbReference type="AlphaFoldDB" id="A0A8J3B7D1"/>
<dbReference type="EC" id="2.5.1.3" evidence="9"/>
<gene>
    <name evidence="9 11" type="primary">thiE</name>
    <name evidence="11" type="ORF">GCM10007043_03850</name>
</gene>
<feature type="binding site" evidence="9">
    <location>
        <position position="159"/>
    </location>
    <ligand>
        <name>2-[(2R,5Z)-2-carboxy-4-methylthiazol-5(2H)-ylidene]ethyl phosphate</name>
        <dbReference type="ChEBI" id="CHEBI:62899"/>
    </ligand>
</feature>
<keyword evidence="3 9" id="KW-0479">Metal-binding</keyword>
<keyword evidence="5 9" id="KW-0784">Thiamine biosynthesis</keyword>
<evidence type="ECO:0000256" key="8">
    <source>
        <dbReference type="ARBA" id="ARBA00047883"/>
    </source>
</evidence>
<comment type="caution">
    <text evidence="11">The sequence shown here is derived from an EMBL/GenBank/DDBJ whole genome shotgun (WGS) entry which is preliminary data.</text>
</comment>
<reference evidence="11" key="1">
    <citation type="journal article" date="2014" name="Int. J. Syst. Evol. Microbiol.">
        <title>Complete genome sequence of Corynebacterium casei LMG S-19264T (=DSM 44701T), isolated from a smear-ripened cheese.</title>
        <authorList>
            <consortium name="US DOE Joint Genome Institute (JGI-PGF)"/>
            <person name="Walter F."/>
            <person name="Albersmeier A."/>
            <person name="Kalinowski J."/>
            <person name="Ruckert C."/>
        </authorList>
    </citation>
    <scope>NUCLEOTIDE SEQUENCE</scope>
    <source>
        <strain evidence="11">JCM 14719</strain>
    </source>
</reference>
<dbReference type="GO" id="GO:0004789">
    <property type="term" value="F:thiamine-phosphate diphosphorylase activity"/>
    <property type="evidence" value="ECO:0007669"/>
    <property type="project" value="UniProtKB-UniRule"/>
</dbReference>
<dbReference type="UniPathway" id="UPA00060">
    <property type="reaction ID" value="UER00141"/>
</dbReference>
<dbReference type="CDD" id="cd00564">
    <property type="entry name" value="TMP_TenI"/>
    <property type="match status" value="1"/>
</dbReference>
<organism evidence="11 12">
    <name type="scientific">Calditerricola satsumensis</name>
    <dbReference type="NCBI Taxonomy" id="373054"/>
    <lineage>
        <taxon>Bacteria</taxon>
        <taxon>Bacillati</taxon>
        <taxon>Bacillota</taxon>
        <taxon>Bacilli</taxon>
        <taxon>Bacillales</taxon>
        <taxon>Bacillaceae</taxon>
        <taxon>Calditerricola</taxon>
    </lineage>
</organism>
<feature type="binding site" evidence="9">
    <location>
        <begin position="129"/>
        <end position="131"/>
    </location>
    <ligand>
        <name>2-[(2R,5Z)-2-carboxy-4-methylthiazol-5(2H)-ylidene]ethyl phosphate</name>
        <dbReference type="ChEBI" id="CHEBI:62899"/>
    </ligand>
</feature>
<dbReference type="PANTHER" id="PTHR20857:SF15">
    <property type="entry name" value="THIAMINE-PHOSPHATE SYNTHASE"/>
    <property type="match status" value="1"/>
</dbReference>
<reference evidence="11" key="2">
    <citation type="submission" date="2020-09" db="EMBL/GenBank/DDBJ databases">
        <authorList>
            <person name="Sun Q."/>
            <person name="Ohkuma M."/>
        </authorList>
    </citation>
    <scope>NUCLEOTIDE SEQUENCE</scope>
    <source>
        <strain evidence="11">JCM 14719</strain>
    </source>
</reference>
<dbReference type="HAMAP" id="MF_00097">
    <property type="entry name" value="TMP_synthase"/>
    <property type="match status" value="1"/>
</dbReference>
<dbReference type="GO" id="GO:0005737">
    <property type="term" value="C:cytoplasm"/>
    <property type="evidence" value="ECO:0007669"/>
    <property type="project" value="TreeGrafter"/>
</dbReference>
<comment type="function">
    <text evidence="9">Condenses 4-methyl-5-(beta-hydroxyethyl)thiazole monophosphate (THZ-P) and 2-methyl-4-amino-5-hydroxymethyl pyrimidine pyrophosphate (HMP-PP) to form thiamine monophosphate (TMP).</text>
</comment>
<keyword evidence="2 9" id="KW-0808">Transferase</keyword>
<keyword evidence="12" id="KW-1185">Reference proteome</keyword>
<evidence type="ECO:0000256" key="5">
    <source>
        <dbReference type="ARBA" id="ARBA00022977"/>
    </source>
</evidence>
<evidence type="ECO:0000259" key="10">
    <source>
        <dbReference type="Pfam" id="PF02581"/>
    </source>
</evidence>
<dbReference type="Gene3D" id="3.20.20.70">
    <property type="entry name" value="Aldolase class I"/>
    <property type="match status" value="1"/>
</dbReference>
<evidence type="ECO:0000313" key="11">
    <source>
        <dbReference type="EMBL" id="GGJ93359.1"/>
    </source>
</evidence>
<protein>
    <recommendedName>
        <fullName evidence="9">Thiamine-phosphate synthase</fullName>
        <shortName evidence="9">TP synthase</shortName>
        <shortName evidence="9">TPS</shortName>
        <ecNumber evidence="9">2.5.1.3</ecNumber>
    </recommendedName>
    <alternativeName>
        <fullName evidence="9">Thiamine-phosphate pyrophosphorylase</fullName>
        <shortName evidence="9">TMP pyrophosphorylase</shortName>
        <shortName evidence="9">TMP-PPase</shortName>
    </alternativeName>
</protein>
<dbReference type="GO" id="GO:0000287">
    <property type="term" value="F:magnesium ion binding"/>
    <property type="evidence" value="ECO:0007669"/>
    <property type="project" value="UniProtKB-UniRule"/>
</dbReference>
<comment type="catalytic activity">
    <reaction evidence="8 9">
        <text>2-[(2R,5Z)-2-carboxy-4-methylthiazol-5(2H)-ylidene]ethyl phosphate + 4-amino-2-methyl-5-(diphosphooxymethyl)pyrimidine + 2 H(+) = thiamine phosphate + CO2 + diphosphate</text>
        <dbReference type="Rhea" id="RHEA:47844"/>
        <dbReference type="ChEBI" id="CHEBI:15378"/>
        <dbReference type="ChEBI" id="CHEBI:16526"/>
        <dbReference type="ChEBI" id="CHEBI:33019"/>
        <dbReference type="ChEBI" id="CHEBI:37575"/>
        <dbReference type="ChEBI" id="CHEBI:57841"/>
        <dbReference type="ChEBI" id="CHEBI:62899"/>
        <dbReference type="EC" id="2.5.1.3"/>
    </reaction>
</comment>
<feature type="binding site" evidence="9">
    <location>
        <position position="65"/>
    </location>
    <ligand>
        <name>Mg(2+)</name>
        <dbReference type="ChEBI" id="CHEBI:18420"/>
    </ligand>
</feature>
<keyword evidence="4 9" id="KW-0460">Magnesium</keyword>
<comment type="catalytic activity">
    <reaction evidence="7 9">
        <text>2-(2-carboxy-4-methylthiazol-5-yl)ethyl phosphate + 4-amino-2-methyl-5-(diphosphooxymethyl)pyrimidine + 2 H(+) = thiamine phosphate + CO2 + diphosphate</text>
        <dbReference type="Rhea" id="RHEA:47848"/>
        <dbReference type="ChEBI" id="CHEBI:15378"/>
        <dbReference type="ChEBI" id="CHEBI:16526"/>
        <dbReference type="ChEBI" id="CHEBI:33019"/>
        <dbReference type="ChEBI" id="CHEBI:37575"/>
        <dbReference type="ChEBI" id="CHEBI:57841"/>
        <dbReference type="ChEBI" id="CHEBI:62890"/>
        <dbReference type="EC" id="2.5.1.3"/>
    </reaction>
</comment>
<evidence type="ECO:0000256" key="3">
    <source>
        <dbReference type="ARBA" id="ARBA00022723"/>
    </source>
</evidence>
<dbReference type="EMBL" id="BMOF01000004">
    <property type="protein sequence ID" value="GGJ93359.1"/>
    <property type="molecule type" value="Genomic_DNA"/>
</dbReference>
<dbReference type="SUPFAM" id="SSF51391">
    <property type="entry name" value="Thiamin phosphate synthase"/>
    <property type="match status" value="1"/>
</dbReference>
<dbReference type="GO" id="GO:0009228">
    <property type="term" value="P:thiamine biosynthetic process"/>
    <property type="evidence" value="ECO:0007669"/>
    <property type="project" value="UniProtKB-KW"/>
</dbReference>
<evidence type="ECO:0000256" key="4">
    <source>
        <dbReference type="ARBA" id="ARBA00022842"/>
    </source>
</evidence>
<evidence type="ECO:0000256" key="6">
    <source>
        <dbReference type="ARBA" id="ARBA00047334"/>
    </source>
</evidence>
<dbReference type="Pfam" id="PF02581">
    <property type="entry name" value="TMP-TENI"/>
    <property type="match status" value="1"/>
</dbReference>
<dbReference type="InterPro" id="IPR034291">
    <property type="entry name" value="TMP_synthase"/>
</dbReference>
<feature type="binding site" evidence="9">
    <location>
        <position position="64"/>
    </location>
    <ligand>
        <name>4-amino-2-methyl-5-(diphosphooxymethyl)pyrimidine</name>
        <dbReference type="ChEBI" id="CHEBI:57841"/>
    </ligand>
</feature>
<comment type="pathway">
    <text evidence="1 9">Cofactor biosynthesis; thiamine diphosphate biosynthesis; thiamine phosphate from 4-amino-2-methyl-5-diphosphomethylpyrimidine and 4-methyl-5-(2-phosphoethyl)-thiazole: step 1/1.</text>
</comment>
<sequence>MAHVLHVITDGKTPLDEVCAHVARFRHGVDCVHLREKHRPAGEQWDWACRLADALGGPTRLLINDRADVAAALGAFGVHLPARGLPPVAARRALRPGQVVGVSVHSAEEAAAAEAQGADYVIFGHVFATGSKPGLPPRGLEALRDVVRRVAIPVIAIGGITPENVGAVLETGCAGVAVMSAVWSADRPAEVVDAFREAMAAFPVRPRVAWPPRTSNAPQRTP</sequence>
<proteinExistence type="inferred from homology"/>
<dbReference type="InterPro" id="IPR013785">
    <property type="entry name" value="Aldolase_TIM"/>
</dbReference>
<evidence type="ECO:0000256" key="9">
    <source>
        <dbReference type="HAMAP-Rule" id="MF_00097"/>
    </source>
</evidence>